<evidence type="ECO:0000313" key="1">
    <source>
        <dbReference type="EMBL" id="KAK8565062.1"/>
    </source>
</evidence>
<protein>
    <submittedName>
        <fullName evidence="1">Uncharacterized protein</fullName>
    </submittedName>
</protein>
<proteinExistence type="predicted"/>
<evidence type="ECO:0000313" key="2">
    <source>
        <dbReference type="Proteomes" id="UP001472677"/>
    </source>
</evidence>
<reference evidence="1 2" key="1">
    <citation type="journal article" date="2024" name="G3 (Bethesda)">
        <title>Genome assembly of Hibiscus sabdariffa L. provides insights into metabolisms of medicinal natural products.</title>
        <authorList>
            <person name="Kim T."/>
        </authorList>
    </citation>
    <scope>NUCLEOTIDE SEQUENCE [LARGE SCALE GENOMIC DNA]</scope>
    <source>
        <strain evidence="1">TK-2024</strain>
        <tissue evidence="1">Old leaves</tissue>
    </source>
</reference>
<keyword evidence="2" id="KW-1185">Reference proteome</keyword>
<name>A0ABR2ESQ0_9ROSI</name>
<dbReference type="Proteomes" id="UP001472677">
    <property type="component" value="Unassembled WGS sequence"/>
</dbReference>
<accession>A0ABR2ESQ0</accession>
<comment type="caution">
    <text evidence="1">The sequence shown here is derived from an EMBL/GenBank/DDBJ whole genome shotgun (WGS) entry which is preliminary data.</text>
</comment>
<sequence length="107" mass="11875">MVRHPEENQPNSSTRVAATRKVIHVPSVLQSDNDVAVRVVEDGSSREFLENNGRPLYGPIRSMYLSKSLVTDEILGKSNVPPNFTSPGAHVENEVQWIENSTFEGDV</sequence>
<dbReference type="EMBL" id="JBBPBM010000010">
    <property type="protein sequence ID" value="KAK8565062.1"/>
    <property type="molecule type" value="Genomic_DNA"/>
</dbReference>
<organism evidence="1 2">
    <name type="scientific">Hibiscus sabdariffa</name>
    <name type="common">roselle</name>
    <dbReference type="NCBI Taxonomy" id="183260"/>
    <lineage>
        <taxon>Eukaryota</taxon>
        <taxon>Viridiplantae</taxon>
        <taxon>Streptophyta</taxon>
        <taxon>Embryophyta</taxon>
        <taxon>Tracheophyta</taxon>
        <taxon>Spermatophyta</taxon>
        <taxon>Magnoliopsida</taxon>
        <taxon>eudicotyledons</taxon>
        <taxon>Gunneridae</taxon>
        <taxon>Pentapetalae</taxon>
        <taxon>rosids</taxon>
        <taxon>malvids</taxon>
        <taxon>Malvales</taxon>
        <taxon>Malvaceae</taxon>
        <taxon>Malvoideae</taxon>
        <taxon>Hibiscus</taxon>
    </lineage>
</organism>
<gene>
    <name evidence="1" type="ORF">V6N12_058637</name>
</gene>